<evidence type="ECO:0000313" key="1">
    <source>
        <dbReference type="Proteomes" id="UP000887575"/>
    </source>
</evidence>
<dbReference type="WBParaSite" id="MBELARI_LOCUS3192">
    <property type="protein sequence ID" value="MBELARI_LOCUS3192"/>
    <property type="gene ID" value="MBELARI_LOCUS3192"/>
</dbReference>
<dbReference type="AlphaFoldDB" id="A0AAF3J3C2"/>
<evidence type="ECO:0000313" key="3">
    <source>
        <dbReference type="WBParaSite" id="MBELARI_LOCUS13624"/>
    </source>
</evidence>
<protein>
    <submittedName>
        <fullName evidence="2 3">Uncharacterized protein</fullName>
    </submittedName>
</protein>
<dbReference type="WBParaSite" id="MBELARI_LOCUS13624">
    <property type="protein sequence ID" value="MBELARI_LOCUS13624"/>
    <property type="gene ID" value="MBELARI_LOCUS13624"/>
</dbReference>
<accession>A0AAF3J3C2</accession>
<dbReference type="Proteomes" id="UP000887575">
    <property type="component" value="Unassembled WGS sequence"/>
</dbReference>
<keyword evidence="1" id="KW-1185">Reference proteome</keyword>
<reference evidence="2 3" key="1">
    <citation type="submission" date="2024-02" db="UniProtKB">
        <authorList>
            <consortium name="WormBaseParasite"/>
        </authorList>
    </citation>
    <scope>IDENTIFICATION</scope>
</reference>
<name>A0AAF3J3C2_9BILA</name>
<proteinExistence type="predicted"/>
<sequence length="83" mass="9041">MASRIARAADRFIVPGLKSRCEAFLINDLAADKVSERLKTAYELQMNVRMKKSSAHGTQDVRTNCGGCLEAGRKPQVSTGTTI</sequence>
<dbReference type="Gene3D" id="3.30.710.10">
    <property type="entry name" value="Potassium Channel Kv1.1, Chain A"/>
    <property type="match status" value="1"/>
</dbReference>
<dbReference type="InterPro" id="IPR011333">
    <property type="entry name" value="SKP1/BTB/POZ_sf"/>
</dbReference>
<evidence type="ECO:0000313" key="2">
    <source>
        <dbReference type="WBParaSite" id="MBELARI_LOCUS13614"/>
    </source>
</evidence>
<organism evidence="1 2">
    <name type="scientific">Mesorhabditis belari</name>
    <dbReference type="NCBI Taxonomy" id="2138241"/>
    <lineage>
        <taxon>Eukaryota</taxon>
        <taxon>Metazoa</taxon>
        <taxon>Ecdysozoa</taxon>
        <taxon>Nematoda</taxon>
        <taxon>Chromadorea</taxon>
        <taxon>Rhabditida</taxon>
        <taxon>Rhabditina</taxon>
        <taxon>Rhabditomorpha</taxon>
        <taxon>Rhabditoidea</taxon>
        <taxon>Rhabditidae</taxon>
        <taxon>Mesorhabditinae</taxon>
        <taxon>Mesorhabditis</taxon>
    </lineage>
</organism>
<dbReference type="WBParaSite" id="MBELARI_LOCUS13614">
    <property type="protein sequence ID" value="MBELARI_LOCUS13614"/>
    <property type="gene ID" value="MBELARI_LOCUS13614"/>
</dbReference>